<accession>X0WR92</accession>
<dbReference type="Gene3D" id="1.10.10.10">
    <property type="entry name" value="Winged helix-like DNA-binding domain superfamily/Winged helix DNA-binding domain"/>
    <property type="match status" value="1"/>
</dbReference>
<gene>
    <name evidence="1" type="ORF">S01H1_70393</name>
</gene>
<comment type="caution">
    <text evidence="1">The sequence shown here is derived from an EMBL/GenBank/DDBJ whole genome shotgun (WGS) entry which is preliminary data.</text>
</comment>
<feature type="non-terminal residue" evidence="1">
    <location>
        <position position="1"/>
    </location>
</feature>
<evidence type="ECO:0000313" key="1">
    <source>
        <dbReference type="EMBL" id="GAG33185.1"/>
    </source>
</evidence>
<reference evidence="1" key="1">
    <citation type="journal article" date="2014" name="Front. Microbiol.">
        <title>High frequency of phylogenetically diverse reductive dehalogenase-homologous genes in deep subseafloor sedimentary metagenomes.</title>
        <authorList>
            <person name="Kawai M."/>
            <person name="Futagami T."/>
            <person name="Toyoda A."/>
            <person name="Takaki Y."/>
            <person name="Nishi S."/>
            <person name="Hori S."/>
            <person name="Arai W."/>
            <person name="Tsubouchi T."/>
            <person name="Morono Y."/>
            <person name="Uchiyama I."/>
            <person name="Ito T."/>
            <person name="Fujiyama A."/>
            <person name="Inagaki F."/>
            <person name="Takami H."/>
        </authorList>
    </citation>
    <scope>NUCLEOTIDE SEQUENCE</scope>
    <source>
        <strain evidence="1">Expedition CK06-06</strain>
    </source>
</reference>
<protein>
    <recommendedName>
        <fullName evidence="2">HTH arsR-type domain-containing protein</fullName>
    </recommendedName>
</protein>
<proteinExistence type="predicted"/>
<evidence type="ECO:0008006" key="2">
    <source>
        <dbReference type="Google" id="ProtNLM"/>
    </source>
</evidence>
<dbReference type="EMBL" id="BARS01046809">
    <property type="protein sequence ID" value="GAG33185.1"/>
    <property type="molecule type" value="Genomic_DNA"/>
</dbReference>
<sequence length="57" mass="6249">LIHTTDKAMSVKQIASAIDVPSPNVLNHVVRLRQKNLLTLASIDETTPMYKAMEGGM</sequence>
<name>X0WR92_9ZZZZ</name>
<organism evidence="1">
    <name type="scientific">marine sediment metagenome</name>
    <dbReference type="NCBI Taxonomy" id="412755"/>
    <lineage>
        <taxon>unclassified sequences</taxon>
        <taxon>metagenomes</taxon>
        <taxon>ecological metagenomes</taxon>
    </lineage>
</organism>
<dbReference type="AlphaFoldDB" id="X0WR92"/>
<dbReference type="InterPro" id="IPR036388">
    <property type="entry name" value="WH-like_DNA-bd_sf"/>
</dbReference>